<protein>
    <recommendedName>
        <fullName evidence="3">Phosphoribosylanthranilate isomerase</fullName>
    </recommendedName>
</protein>
<comment type="caution">
    <text evidence="1">The sequence shown here is derived from an EMBL/GenBank/DDBJ whole genome shotgun (WGS) entry which is preliminary data.</text>
</comment>
<gene>
    <name evidence="1" type="ORF">ACFOOI_04160</name>
</gene>
<reference evidence="2" key="1">
    <citation type="journal article" date="2019" name="Int. J. Syst. Evol. Microbiol.">
        <title>The Global Catalogue of Microorganisms (GCM) 10K type strain sequencing project: providing services to taxonomists for standard genome sequencing and annotation.</title>
        <authorList>
            <consortium name="The Broad Institute Genomics Platform"/>
            <consortium name="The Broad Institute Genome Sequencing Center for Infectious Disease"/>
            <person name="Wu L."/>
            <person name="Ma J."/>
        </authorList>
    </citation>
    <scope>NUCLEOTIDE SEQUENCE [LARGE SCALE GENOMIC DNA]</scope>
    <source>
        <strain evidence="2">CECT 7956</strain>
    </source>
</reference>
<dbReference type="EMBL" id="JBHRYQ010000001">
    <property type="protein sequence ID" value="MFC3809840.1"/>
    <property type="molecule type" value="Genomic_DNA"/>
</dbReference>
<proteinExistence type="predicted"/>
<evidence type="ECO:0000313" key="2">
    <source>
        <dbReference type="Proteomes" id="UP001595616"/>
    </source>
</evidence>
<dbReference type="RefSeq" id="WP_379835413.1">
    <property type="nucleotide sequence ID" value="NZ_JBHRYQ010000001.1"/>
</dbReference>
<evidence type="ECO:0008006" key="3">
    <source>
        <dbReference type="Google" id="ProtNLM"/>
    </source>
</evidence>
<sequence>MLSKKVLVKSITNLSEARYCAGMMVDFISFDFNPDSEAFVKKEHFEEIRNWLSGVKILGLFDSLDAAEVQNLIEEKSLDGFIFQDFQEGLISQVEADIKMFEIKLSEISDKSVSGVDNIIVYSDQKIEKLPELHPNILVGYDFDNLDAFINSEIGFAFYGSKELRPGFSTYDELMDCLEKLDD</sequence>
<dbReference type="Gene3D" id="3.20.20.70">
    <property type="entry name" value="Aldolase class I"/>
    <property type="match status" value="1"/>
</dbReference>
<dbReference type="Proteomes" id="UP001595616">
    <property type="component" value="Unassembled WGS sequence"/>
</dbReference>
<name>A0ABV7YS83_9BACT</name>
<keyword evidence="2" id="KW-1185">Reference proteome</keyword>
<dbReference type="SUPFAM" id="SSF51366">
    <property type="entry name" value="Ribulose-phoshate binding barrel"/>
    <property type="match status" value="1"/>
</dbReference>
<dbReference type="InterPro" id="IPR011060">
    <property type="entry name" value="RibuloseP-bd_barrel"/>
</dbReference>
<accession>A0ABV7YS83</accession>
<evidence type="ECO:0000313" key="1">
    <source>
        <dbReference type="EMBL" id="MFC3809840.1"/>
    </source>
</evidence>
<dbReference type="InterPro" id="IPR013785">
    <property type="entry name" value="Aldolase_TIM"/>
</dbReference>
<organism evidence="1 2">
    <name type="scientific">Lacihabitans lacunae</name>
    <dbReference type="NCBI Taxonomy" id="1028214"/>
    <lineage>
        <taxon>Bacteria</taxon>
        <taxon>Pseudomonadati</taxon>
        <taxon>Bacteroidota</taxon>
        <taxon>Cytophagia</taxon>
        <taxon>Cytophagales</taxon>
        <taxon>Leadbetterellaceae</taxon>
        <taxon>Lacihabitans</taxon>
    </lineage>
</organism>